<gene>
    <name evidence="3" type="ORF">ET445_06150</name>
</gene>
<keyword evidence="4" id="KW-1185">Reference proteome</keyword>
<feature type="transmembrane region" description="Helical" evidence="2">
    <location>
        <begin position="43"/>
        <end position="64"/>
    </location>
</feature>
<evidence type="ECO:0000256" key="1">
    <source>
        <dbReference type="SAM" id="MobiDB-lite"/>
    </source>
</evidence>
<evidence type="ECO:0000313" key="3">
    <source>
        <dbReference type="EMBL" id="QAY72986.1"/>
    </source>
</evidence>
<accession>A0A4P6FBI4</accession>
<keyword evidence="2" id="KW-1133">Transmembrane helix</keyword>
<name>A0A4P6FBI4_9MICO</name>
<feature type="region of interest" description="Disordered" evidence="1">
    <location>
        <begin position="102"/>
        <end position="127"/>
    </location>
</feature>
<dbReference type="RefSeq" id="WP_129189799.1">
    <property type="nucleotide sequence ID" value="NZ_CP035491.1"/>
</dbReference>
<protein>
    <submittedName>
        <fullName evidence="3">Uncharacterized protein</fullName>
    </submittedName>
</protein>
<proteinExistence type="predicted"/>
<reference evidence="3 4" key="1">
    <citation type="submission" date="2019-01" db="EMBL/GenBank/DDBJ databases">
        <title>Genome sequencing of strain FW100M-8.</title>
        <authorList>
            <person name="Heo J."/>
            <person name="Kim S.-J."/>
            <person name="Kim J.-S."/>
            <person name="Hong S.-B."/>
            <person name="Kwon S.-W."/>
        </authorList>
    </citation>
    <scope>NUCLEOTIDE SEQUENCE [LARGE SCALE GENOMIC DNA]</scope>
    <source>
        <strain evidence="3 4">FW100M-8</strain>
    </source>
</reference>
<dbReference type="KEGG" id="agf:ET445_06150"/>
<sequence length="127" mass="12896">MSFEPPQYSPPQPGAEYPSYASYAPSAQLGGSLPGAPKSGAPVGWIVAAIGVMVLAFGGWLVAFSAGIAMSVAQAQALSTSFSGLEEEYDLDSDASGLDGLESAFPSTCRGTSRSTAARTSPRSRAS</sequence>
<keyword evidence="2" id="KW-0472">Membrane</keyword>
<organism evidence="3 4">
    <name type="scientific">Agromyces protaetiae</name>
    <dbReference type="NCBI Taxonomy" id="2509455"/>
    <lineage>
        <taxon>Bacteria</taxon>
        <taxon>Bacillati</taxon>
        <taxon>Actinomycetota</taxon>
        <taxon>Actinomycetes</taxon>
        <taxon>Micrococcales</taxon>
        <taxon>Microbacteriaceae</taxon>
        <taxon>Agromyces</taxon>
    </lineage>
</organism>
<keyword evidence="2" id="KW-0812">Transmembrane</keyword>
<evidence type="ECO:0000313" key="4">
    <source>
        <dbReference type="Proteomes" id="UP000291259"/>
    </source>
</evidence>
<dbReference type="EMBL" id="CP035491">
    <property type="protein sequence ID" value="QAY72986.1"/>
    <property type="molecule type" value="Genomic_DNA"/>
</dbReference>
<dbReference type="AlphaFoldDB" id="A0A4P6FBI4"/>
<evidence type="ECO:0000256" key="2">
    <source>
        <dbReference type="SAM" id="Phobius"/>
    </source>
</evidence>
<dbReference type="Proteomes" id="UP000291259">
    <property type="component" value="Chromosome"/>
</dbReference>